<dbReference type="InterPro" id="IPR045865">
    <property type="entry name" value="ACT-like_dom_sf"/>
</dbReference>
<dbReference type="SUPFAM" id="SSF55021">
    <property type="entry name" value="ACT-like"/>
    <property type="match status" value="2"/>
</dbReference>
<evidence type="ECO:0000313" key="7">
    <source>
        <dbReference type="EMBL" id="GFH60631.1"/>
    </source>
</evidence>
<keyword evidence="5 6" id="KW-0472">Membrane</keyword>
<evidence type="ECO:0000256" key="6">
    <source>
        <dbReference type="SAM" id="Phobius"/>
    </source>
</evidence>
<evidence type="ECO:0000256" key="4">
    <source>
        <dbReference type="ARBA" id="ARBA00022989"/>
    </source>
</evidence>
<evidence type="ECO:0000256" key="2">
    <source>
        <dbReference type="ARBA" id="ARBA00006824"/>
    </source>
</evidence>
<dbReference type="EMBL" id="BLLK01000069">
    <property type="protein sequence ID" value="GFH60631.1"/>
    <property type="molecule type" value="Genomic_DNA"/>
</dbReference>
<keyword evidence="8" id="KW-1185">Reference proteome</keyword>
<evidence type="ECO:0000256" key="1">
    <source>
        <dbReference type="ARBA" id="ARBA00004141"/>
    </source>
</evidence>
<dbReference type="AlphaFoldDB" id="A0AAD3HER8"/>
<evidence type="ECO:0008006" key="9">
    <source>
        <dbReference type="Google" id="ProtNLM"/>
    </source>
</evidence>
<sequence length="411" mass="45714">MSAFQHLRRIPAKYPFAFGVGVSTVKTSASDLLVQSVVEKKEKIDWKRNAAFASFGFFYLGGIQYMIYVPIFGRMFPNAASFAAKSLKDKLKDVKGQIALASQVFLDQCVHHPLMYFPAFYMTKEFVTSGGKPDFKKALTTYKENMKEDLLALWKIWVPATLANFAFMPMYMRIPCVAATSALWTCILSAMRGGDVVHSDDMGAVTGASFELMKEGIDSLFTSSVDVDPNLSHIVVSAAGPDKVGWVSLVANAVANEDGNITHSKMIRLGHDFLILMHVAVKPEKVKTLVSHLNSNPDLEPLNLKTSFLSKRQTGKFDKPLTGIKIHCVGIDKPGMLAAVSKKVSEEKLSVENISTELKLDRSGNRLFYIDCYCSATKKLTKDDLDKLYEDFNVLKKELNFDVVDIRVTMD</sequence>
<comment type="similarity">
    <text evidence="2">Belongs to the peroxisomal membrane protein PXMP2/4 family.</text>
</comment>
<comment type="caution">
    <text evidence="7">The sequence shown here is derived from an EMBL/GenBank/DDBJ whole genome shotgun (WGS) entry which is preliminary data.</text>
</comment>
<organism evidence="7 8">
    <name type="scientific">Chaetoceros tenuissimus</name>
    <dbReference type="NCBI Taxonomy" id="426638"/>
    <lineage>
        <taxon>Eukaryota</taxon>
        <taxon>Sar</taxon>
        <taxon>Stramenopiles</taxon>
        <taxon>Ochrophyta</taxon>
        <taxon>Bacillariophyta</taxon>
        <taxon>Coscinodiscophyceae</taxon>
        <taxon>Chaetocerotophycidae</taxon>
        <taxon>Chaetocerotales</taxon>
        <taxon>Chaetocerotaceae</taxon>
        <taxon>Chaetoceros</taxon>
    </lineage>
</organism>
<gene>
    <name evidence="7" type="ORF">CTEN210_17107</name>
</gene>
<keyword evidence="3 6" id="KW-0812">Transmembrane</keyword>
<evidence type="ECO:0000256" key="3">
    <source>
        <dbReference type="ARBA" id="ARBA00022692"/>
    </source>
</evidence>
<protein>
    <recommendedName>
        <fullName evidence="9">ACT domain-containing protein</fullName>
    </recommendedName>
</protein>
<dbReference type="GO" id="GO:0005737">
    <property type="term" value="C:cytoplasm"/>
    <property type="evidence" value="ECO:0007669"/>
    <property type="project" value="TreeGrafter"/>
</dbReference>
<dbReference type="Gene3D" id="3.30.70.260">
    <property type="match status" value="2"/>
</dbReference>
<dbReference type="Proteomes" id="UP001054902">
    <property type="component" value="Unassembled WGS sequence"/>
</dbReference>
<reference evidence="7 8" key="1">
    <citation type="journal article" date="2021" name="Sci. Rep.">
        <title>The genome of the diatom Chaetoceros tenuissimus carries an ancient integrated fragment of an extant virus.</title>
        <authorList>
            <person name="Hongo Y."/>
            <person name="Kimura K."/>
            <person name="Takaki Y."/>
            <person name="Yoshida Y."/>
            <person name="Baba S."/>
            <person name="Kobayashi G."/>
            <person name="Nagasaki K."/>
            <person name="Hano T."/>
            <person name="Tomaru Y."/>
        </authorList>
    </citation>
    <scope>NUCLEOTIDE SEQUENCE [LARGE SCALE GENOMIC DNA]</scope>
    <source>
        <strain evidence="7 8">NIES-3715</strain>
    </source>
</reference>
<evidence type="ECO:0000313" key="8">
    <source>
        <dbReference type="Proteomes" id="UP001054902"/>
    </source>
</evidence>
<dbReference type="Pfam" id="PF13740">
    <property type="entry name" value="ACT_6"/>
    <property type="match status" value="1"/>
</dbReference>
<name>A0AAD3HER8_9STRA</name>
<dbReference type="GO" id="GO:0016020">
    <property type="term" value="C:membrane"/>
    <property type="evidence" value="ECO:0007669"/>
    <property type="project" value="UniProtKB-SubCell"/>
</dbReference>
<dbReference type="PANTHER" id="PTHR11266">
    <property type="entry name" value="PEROXISOMAL MEMBRANE PROTEIN 2, PXMP2 MPV17"/>
    <property type="match status" value="1"/>
</dbReference>
<keyword evidence="4 6" id="KW-1133">Transmembrane helix</keyword>
<accession>A0AAD3HER8</accession>
<proteinExistence type="inferred from homology"/>
<comment type="subcellular location">
    <subcellularLocation>
        <location evidence="1">Membrane</location>
        <topology evidence="1">Multi-pass membrane protein</topology>
    </subcellularLocation>
</comment>
<evidence type="ECO:0000256" key="5">
    <source>
        <dbReference type="ARBA" id="ARBA00023136"/>
    </source>
</evidence>
<dbReference type="PANTHER" id="PTHR11266:SF21">
    <property type="entry name" value="ACT DOMAIN-CONTAINING PROTEIN"/>
    <property type="match status" value="1"/>
</dbReference>
<feature type="transmembrane region" description="Helical" evidence="6">
    <location>
        <begin position="50"/>
        <end position="68"/>
    </location>
</feature>
<dbReference type="Pfam" id="PF04117">
    <property type="entry name" value="Mpv17_PMP22"/>
    <property type="match status" value="1"/>
</dbReference>
<dbReference type="InterPro" id="IPR007248">
    <property type="entry name" value="Mpv17_PMP22"/>
</dbReference>